<dbReference type="InterPro" id="IPR010652">
    <property type="entry name" value="DUF1232"/>
</dbReference>
<evidence type="ECO:0000256" key="1">
    <source>
        <dbReference type="ARBA" id="ARBA00004127"/>
    </source>
</evidence>
<dbReference type="Pfam" id="PF06803">
    <property type="entry name" value="DUF1232"/>
    <property type="match status" value="1"/>
</dbReference>
<feature type="domain" description="DUF1232" evidence="6">
    <location>
        <begin position="25"/>
        <end position="59"/>
    </location>
</feature>
<keyword evidence="3 5" id="KW-1133">Transmembrane helix</keyword>
<evidence type="ECO:0000256" key="2">
    <source>
        <dbReference type="ARBA" id="ARBA00022692"/>
    </source>
</evidence>
<keyword evidence="4 5" id="KW-0472">Membrane</keyword>
<reference evidence="7 8" key="1">
    <citation type="submission" date="2018-08" db="EMBL/GenBank/DDBJ databases">
        <title>Murine metabolic-syndrome-specific gut microbial biobank.</title>
        <authorList>
            <person name="Liu C."/>
        </authorList>
    </citation>
    <scope>NUCLEOTIDE SEQUENCE [LARGE SCALE GENOMIC DNA]</scope>
    <source>
        <strain evidence="7 8">583</strain>
    </source>
</reference>
<accession>A0A845QUJ8</accession>
<protein>
    <submittedName>
        <fullName evidence="7">DUF1232 domain-containing protein</fullName>
    </submittedName>
</protein>
<dbReference type="GO" id="GO:0012505">
    <property type="term" value="C:endomembrane system"/>
    <property type="evidence" value="ECO:0007669"/>
    <property type="project" value="UniProtKB-SubCell"/>
</dbReference>
<evidence type="ECO:0000256" key="3">
    <source>
        <dbReference type="ARBA" id="ARBA00022989"/>
    </source>
</evidence>
<organism evidence="7 8">
    <name type="scientific">Senegalia massiliensis</name>
    <dbReference type="NCBI Taxonomy" id="1720316"/>
    <lineage>
        <taxon>Bacteria</taxon>
        <taxon>Bacillati</taxon>
        <taxon>Bacillota</taxon>
        <taxon>Clostridia</taxon>
        <taxon>Eubacteriales</taxon>
        <taxon>Clostridiaceae</taxon>
        <taxon>Senegalia</taxon>
    </lineage>
</organism>
<comment type="caution">
    <text evidence="7">The sequence shown here is derived from an EMBL/GenBank/DDBJ whole genome shotgun (WGS) entry which is preliminary data.</text>
</comment>
<evidence type="ECO:0000256" key="4">
    <source>
        <dbReference type="ARBA" id="ARBA00023136"/>
    </source>
</evidence>
<evidence type="ECO:0000313" key="8">
    <source>
        <dbReference type="Proteomes" id="UP000467132"/>
    </source>
</evidence>
<dbReference type="EMBL" id="QXXA01000004">
    <property type="protein sequence ID" value="NBI05700.1"/>
    <property type="molecule type" value="Genomic_DNA"/>
</dbReference>
<keyword evidence="2 5" id="KW-0812">Transmembrane</keyword>
<name>A0A845QUJ8_9CLOT</name>
<evidence type="ECO:0000313" key="7">
    <source>
        <dbReference type="EMBL" id="NBI05700.1"/>
    </source>
</evidence>
<comment type="subcellular location">
    <subcellularLocation>
        <location evidence="1">Endomembrane system</location>
        <topology evidence="1">Multi-pass membrane protein</topology>
    </subcellularLocation>
</comment>
<gene>
    <name evidence="7" type="ORF">D3Z33_02375</name>
</gene>
<proteinExistence type="predicted"/>
<evidence type="ECO:0000259" key="6">
    <source>
        <dbReference type="Pfam" id="PF06803"/>
    </source>
</evidence>
<dbReference type="OrthoDB" id="1930546at2"/>
<dbReference type="Proteomes" id="UP000467132">
    <property type="component" value="Unassembled WGS sequence"/>
</dbReference>
<keyword evidence="8" id="KW-1185">Reference proteome</keyword>
<evidence type="ECO:0000256" key="5">
    <source>
        <dbReference type="SAM" id="Phobius"/>
    </source>
</evidence>
<sequence length="99" mass="11806">MSRFIYKLSMIPKFFKDRDVSLPKKALIVLAAMYLVFPFDIIPDPILFLGWIDDIVIFLYTYSKLSDYLEKYIPKKKNVVNFKNKNVVEDVEYDIKDKE</sequence>
<feature type="transmembrane region" description="Helical" evidence="5">
    <location>
        <begin position="21"/>
        <end position="39"/>
    </location>
</feature>
<dbReference type="AlphaFoldDB" id="A0A845QUJ8"/>